<evidence type="ECO:0000313" key="6">
    <source>
        <dbReference type="Proteomes" id="UP001162031"/>
    </source>
</evidence>
<protein>
    <recommendedName>
        <fullName evidence="4">C2 domain-containing protein</fullName>
    </recommendedName>
</protein>
<dbReference type="InterPro" id="IPR000008">
    <property type="entry name" value="C2_dom"/>
</dbReference>
<dbReference type="Pfam" id="PF07002">
    <property type="entry name" value="Copine"/>
    <property type="match status" value="1"/>
</dbReference>
<dbReference type="GO" id="GO:0005886">
    <property type="term" value="C:plasma membrane"/>
    <property type="evidence" value="ECO:0007669"/>
    <property type="project" value="TreeGrafter"/>
</dbReference>
<dbReference type="Pfam" id="PF00168">
    <property type="entry name" value="C2"/>
    <property type="match status" value="2"/>
</dbReference>
<dbReference type="InterPro" id="IPR010734">
    <property type="entry name" value="Copine_C"/>
</dbReference>
<feature type="compositionally biased region" description="Low complexity" evidence="3">
    <location>
        <begin position="666"/>
        <end position="701"/>
    </location>
</feature>
<dbReference type="GO" id="GO:0005544">
    <property type="term" value="F:calcium-dependent phospholipid binding"/>
    <property type="evidence" value="ECO:0007669"/>
    <property type="project" value="InterPro"/>
</dbReference>
<dbReference type="InterPro" id="IPR002035">
    <property type="entry name" value="VWF_A"/>
</dbReference>
<reference evidence="5" key="1">
    <citation type="submission" date="2022-12" db="EMBL/GenBank/DDBJ databases">
        <authorList>
            <person name="Webb A."/>
        </authorList>
    </citation>
    <scope>NUCLEOTIDE SEQUENCE</scope>
    <source>
        <strain evidence="5">Hp1</strain>
    </source>
</reference>
<dbReference type="EMBL" id="CANTFL010001443">
    <property type="protein sequence ID" value="CAI5740012.1"/>
    <property type="molecule type" value="Genomic_DNA"/>
</dbReference>
<dbReference type="GO" id="GO:0071277">
    <property type="term" value="P:cellular response to calcium ion"/>
    <property type="evidence" value="ECO:0007669"/>
    <property type="project" value="TreeGrafter"/>
</dbReference>
<organism evidence="5 6">
    <name type="scientific">Hyaloperonospora brassicae</name>
    <name type="common">Brassica downy mildew</name>
    <name type="synonym">Peronospora brassicae</name>
    <dbReference type="NCBI Taxonomy" id="162125"/>
    <lineage>
        <taxon>Eukaryota</taxon>
        <taxon>Sar</taxon>
        <taxon>Stramenopiles</taxon>
        <taxon>Oomycota</taxon>
        <taxon>Peronosporomycetes</taxon>
        <taxon>Peronosporales</taxon>
        <taxon>Peronosporaceae</taxon>
        <taxon>Hyaloperonospora</taxon>
    </lineage>
</organism>
<keyword evidence="2" id="KW-0677">Repeat</keyword>
<dbReference type="InterPro" id="IPR037768">
    <property type="entry name" value="C2B_Copine"/>
</dbReference>
<dbReference type="SUPFAM" id="SSF53300">
    <property type="entry name" value="vWA-like"/>
    <property type="match status" value="1"/>
</dbReference>
<feature type="region of interest" description="Disordered" evidence="3">
    <location>
        <begin position="574"/>
        <end position="701"/>
    </location>
</feature>
<dbReference type="SMART" id="SM00327">
    <property type="entry name" value="VWA"/>
    <property type="match status" value="1"/>
</dbReference>
<dbReference type="SMART" id="SM00239">
    <property type="entry name" value="C2"/>
    <property type="match status" value="2"/>
</dbReference>
<dbReference type="PROSITE" id="PS50004">
    <property type="entry name" value="C2"/>
    <property type="match status" value="2"/>
</dbReference>
<dbReference type="CDD" id="cd04047">
    <property type="entry name" value="C2B_Copine"/>
    <property type="match status" value="1"/>
</dbReference>
<proteinExistence type="inferred from homology"/>
<feature type="compositionally biased region" description="Low complexity" evidence="3">
    <location>
        <begin position="594"/>
        <end position="657"/>
    </location>
</feature>
<dbReference type="AlphaFoldDB" id="A0AAV0UT01"/>
<comment type="caution">
    <text evidence="5">The sequence shown here is derived from an EMBL/GenBank/DDBJ whole genome shotgun (WGS) entry which is preliminary data.</text>
</comment>
<dbReference type="Proteomes" id="UP001162031">
    <property type="component" value="Unassembled WGS sequence"/>
</dbReference>
<comment type="similarity">
    <text evidence="1">Belongs to the copine family.</text>
</comment>
<dbReference type="InterPro" id="IPR036465">
    <property type="entry name" value="vWFA_dom_sf"/>
</dbReference>
<dbReference type="InterPro" id="IPR045052">
    <property type="entry name" value="Copine"/>
</dbReference>
<dbReference type="PANTHER" id="PTHR10857:SF106">
    <property type="entry name" value="C2 DOMAIN-CONTAINING PROTEIN"/>
    <property type="match status" value="1"/>
</dbReference>
<gene>
    <name evidence="5" type="ORF">HBR001_LOCUS8017</name>
</gene>
<evidence type="ECO:0000313" key="5">
    <source>
        <dbReference type="EMBL" id="CAI5740012.1"/>
    </source>
</evidence>
<sequence>MYAAAAPPVGAVRAPTSSVELSLRATNLKDRDIVSRSDPFAVLYVKNGASWRTIGRTETRQNDLNPTWAKLFLVEFHFESVQYLKVEVYDQDSSSPDRLKDQDFIGSIEFTLGQLMGAEGQSGSFPLSRGKSTAKHQGSLLVRAEEANVSSETARLCFCASGLANMDGFFGKSDPFLVISRLREDDGSWMQVHKTETIDNNLNPRWKRIELPLQQLCNGDHKRRLRLQVFDEDRGGKSELIGQVQTTLEEIQGKRGVNFILHNEALQKKKGKRYSNAGQLVATEVEIFRDHTFVDYLRGGLEMSLIIGIDYTASNGPPNDPRSLHFIDPRGPNQYQHAISSTVSILQEYDADKQFPVYGFGGIPPGAHNVDHCFPLNLNPSNPEVASSQGVLQLYTSSLGHIRLHGPTFFAPLINQSMRIANQLSDPRKQKYFVLLIITDGEIMDMQRTIDALVEASHVSPLSIVIIGVGPADFSSMVALDGDGGKLRASNGRVSTRDIVQFVPYNRFVDYPDALSRETLAEIPRQLCQYMKVRGVAPNPALPPTYRLFAEPSTCDSSVPPSFTQPSAAPLMSTHHVARGGPHEQNATQGYPNQAQPQGYPAQVQQPQGYQQQAGYSLQQGYTSQETSYEYQQQQSLPSQQGYYSQGQLQQQYQQQGTYTHQSNPAQGTAQGYQQQGYPAQGYSAQGPPRGAAPGYPGYHG</sequence>
<evidence type="ECO:0000256" key="1">
    <source>
        <dbReference type="ARBA" id="ARBA00009048"/>
    </source>
</evidence>
<dbReference type="CDD" id="cd04048">
    <property type="entry name" value="C2A_Copine"/>
    <property type="match status" value="1"/>
</dbReference>
<evidence type="ECO:0000256" key="2">
    <source>
        <dbReference type="ARBA" id="ARBA00022737"/>
    </source>
</evidence>
<evidence type="ECO:0000259" key="4">
    <source>
        <dbReference type="PROSITE" id="PS50004"/>
    </source>
</evidence>
<accession>A0AAV0UT01</accession>
<feature type="domain" description="C2" evidence="4">
    <location>
        <begin position="136"/>
        <end position="261"/>
    </location>
</feature>
<evidence type="ECO:0000256" key="3">
    <source>
        <dbReference type="SAM" id="MobiDB-lite"/>
    </source>
</evidence>
<dbReference type="InterPro" id="IPR035892">
    <property type="entry name" value="C2_domain_sf"/>
</dbReference>
<dbReference type="SUPFAM" id="SSF49562">
    <property type="entry name" value="C2 domain (Calcium/lipid-binding domain, CaLB)"/>
    <property type="match status" value="2"/>
</dbReference>
<feature type="domain" description="C2" evidence="4">
    <location>
        <begin position="1"/>
        <end position="125"/>
    </location>
</feature>
<dbReference type="Gene3D" id="2.60.40.150">
    <property type="entry name" value="C2 domain"/>
    <property type="match status" value="2"/>
</dbReference>
<name>A0AAV0UT01_HYABA</name>
<keyword evidence="6" id="KW-1185">Reference proteome</keyword>
<dbReference type="PANTHER" id="PTHR10857">
    <property type="entry name" value="COPINE"/>
    <property type="match status" value="1"/>
</dbReference>